<dbReference type="Proteomes" id="UP001222027">
    <property type="component" value="Unassembled WGS sequence"/>
</dbReference>
<dbReference type="GO" id="GO:0016274">
    <property type="term" value="F:protein-arginine N-methyltransferase activity"/>
    <property type="evidence" value="ECO:0007669"/>
    <property type="project" value="InterPro"/>
</dbReference>
<dbReference type="Gene3D" id="3.40.50.150">
    <property type="entry name" value="Vaccinia Virus protein VP39"/>
    <property type="match status" value="1"/>
</dbReference>
<reference evidence="7 8" key="1">
    <citation type="submission" date="2022-12" db="EMBL/GenBank/DDBJ databases">
        <title>Chromosome-scale assembly of the Ensete ventricosum genome.</title>
        <authorList>
            <person name="Dussert Y."/>
            <person name="Stocks J."/>
            <person name="Wendawek A."/>
            <person name="Woldeyes F."/>
            <person name="Nichols R.A."/>
            <person name="Borrell J.S."/>
        </authorList>
    </citation>
    <scope>NUCLEOTIDE SEQUENCE [LARGE SCALE GENOMIC DNA]</scope>
    <source>
        <strain evidence="8">cv. Maze</strain>
        <tissue evidence="7">Seeds</tissue>
    </source>
</reference>
<evidence type="ECO:0000256" key="1">
    <source>
        <dbReference type="ARBA" id="ARBA00022603"/>
    </source>
</evidence>
<proteinExistence type="predicted"/>
<evidence type="ECO:0000313" key="7">
    <source>
        <dbReference type="EMBL" id="KAJ8506145.1"/>
    </source>
</evidence>
<dbReference type="AlphaFoldDB" id="A0AAV8RU85"/>
<keyword evidence="3 4" id="KW-0949">S-adenosyl-L-methionine</keyword>
<dbReference type="Pfam" id="PF22528">
    <property type="entry name" value="PRMT_C"/>
    <property type="match status" value="2"/>
</dbReference>
<dbReference type="SUPFAM" id="SSF53335">
    <property type="entry name" value="S-adenosyl-L-methionine-dependent methyltransferases"/>
    <property type="match status" value="1"/>
</dbReference>
<dbReference type="Gene3D" id="2.70.160.11">
    <property type="entry name" value="Hnrnp arginine n-methyltransferase1"/>
    <property type="match status" value="1"/>
</dbReference>
<gene>
    <name evidence="7" type="ORF">OPV22_007031</name>
</gene>
<dbReference type="InterPro" id="IPR055135">
    <property type="entry name" value="PRMT_dom"/>
</dbReference>
<feature type="domain" description="Protein arginine N-methyltransferase" evidence="6">
    <location>
        <begin position="387"/>
        <end position="443"/>
    </location>
</feature>
<dbReference type="PANTHER" id="PTHR11006:SF73">
    <property type="entry name" value="PROTEIN ARGININE N-METHYLTRANSFERASE 6"/>
    <property type="match status" value="1"/>
</dbReference>
<feature type="domain" description="Protein arginine N-methyltransferase" evidence="6">
    <location>
        <begin position="248"/>
        <end position="383"/>
    </location>
</feature>
<organism evidence="7 8">
    <name type="scientific">Ensete ventricosum</name>
    <name type="common">Abyssinian banana</name>
    <name type="synonym">Musa ensete</name>
    <dbReference type="NCBI Taxonomy" id="4639"/>
    <lineage>
        <taxon>Eukaryota</taxon>
        <taxon>Viridiplantae</taxon>
        <taxon>Streptophyta</taxon>
        <taxon>Embryophyta</taxon>
        <taxon>Tracheophyta</taxon>
        <taxon>Spermatophyta</taxon>
        <taxon>Magnoliopsida</taxon>
        <taxon>Liliopsida</taxon>
        <taxon>Zingiberales</taxon>
        <taxon>Musaceae</taxon>
        <taxon>Ensete</taxon>
    </lineage>
</organism>
<evidence type="ECO:0000313" key="8">
    <source>
        <dbReference type="Proteomes" id="UP001222027"/>
    </source>
</evidence>
<dbReference type="EMBL" id="JAQQAF010000002">
    <property type="protein sequence ID" value="KAJ8506145.1"/>
    <property type="molecule type" value="Genomic_DNA"/>
</dbReference>
<keyword evidence="2 4" id="KW-0808">Transferase</keyword>
<dbReference type="InterPro" id="IPR029063">
    <property type="entry name" value="SAM-dependent_MTases_sf"/>
</dbReference>
<accession>A0AAV8RU85</accession>
<keyword evidence="8" id="KW-1185">Reference proteome</keyword>
<dbReference type="FunFam" id="3.40.50.150:FF:000016">
    <property type="entry name" value="Protein arginine N-methyltransferase 6"/>
    <property type="match status" value="1"/>
</dbReference>
<protein>
    <recommendedName>
        <fullName evidence="6">Protein arginine N-methyltransferase domain-containing protein</fullName>
    </recommendedName>
</protein>
<evidence type="ECO:0000256" key="5">
    <source>
        <dbReference type="SAM" id="MobiDB-lite"/>
    </source>
</evidence>
<evidence type="ECO:0000256" key="4">
    <source>
        <dbReference type="PROSITE-ProRule" id="PRU01015"/>
    </source>
</evidence>
<sequence length="490" mass="54662">MPPLFAVLTTSSANPPLEPFKLFFEKSPNKRSLPLLISLPLPLPFSIRVPIPFSSRRDLLGFGAEMSVEGDSASRPWFPARRRSGKRKRSSDAVLQQRQGSPVVPPSSDVEEYYSRAYSQIKDHARMEAYRDGILRHQPLISGKVVLNIGCGTGILAIFCALAGATRVYAIDKSPLAVRVGEVVKENNLSDRMTVLLGRVEDVSINEKVDVIISDWMGDMLLHKSMLPSIIFARDKWLKPGGLIFPSHASLYMALFTDAHGYHESIDFWHDVYGINMSAVLPLAKIYAFGDTRTATIPKANVLTLPILVKQVDCYTVTIQEFESVTNFSVSSLLEAPLHGFAFWFDVSFSGSATYSPNHHLQLLPENLADQQAQGSSHSHWEQVPGEILLSTAPGEARTHWEQTVLYLYDPVELKQDQKMVGSVTLSPITENRWLLDIRLAHSTGGLAHVETTIRLDGGNCLIILQDCVRTETYLAANMKYRHLIFDKLF</sequence>
<dbReference type="Pfam" id="PF06325">
    <property type="entry name" value="PrmA"/>
    <property type="match status" value="1"/>
</dbReference>
<name>A0AAV8RU85_ENSVE</name>
<dbReference type="GO" id="GO:0042054">
    <property type="term" value="F:histone methyltransferase activity"/>
    <property type="evidence" value="ECO:0007669"/>
    <property type="project" value="TreeGrafter"/>
</dbReference>
<comment type="caution">
    <text evidence="7">The sequence shown here is derived from an EMBL/GenBank/DDBJ whole genome shotgun (WGS) entry which is preliminary data.</text>
</comment>
<keyword evidence="1 4" id="KW-0489">Methyltransferase</keyword>
<dbReference type="GO" id="GO:0032259">
    <property type="term" value="P:methylation"/>
    <property type="evidence" value="ECO:0007669"/>
    <property type="project" value="UniProtKB-KW"/>
</dbReference>
<feature type="compositionally biased region" description="Basic residues" evidence="5">
    <location>
        <begin position="80"/>
        <end position="89"/>
    </location>
</feature>
<dbReference type="PROSITE" id="PS51678">
    <property type="entry name" value="SAM_MT_PRMT"/>
    <property type="match status" value="1"/>
</dbReference>
<dbReference type="PANTHER" id="PTHR11006">
    <property type="entry name" value="PROTEIN ARGININE N-METHYLTRANSFERASE"/>
    <property type="match status" value="1"/>
</dbReference>
<dbReference type="CDD" id="cd02440">
    <property type="entry name" value="AdoMet_MTases"/>
    <property type="match status" value="1"/>
</dbReference>
<evidence type="ECO:0000259" key="6">
    <source>
        <dbReference type="Pfam" id="PF22528"/>
    </source>
</evidence>
<dbReference type="InterPro" id="IPR025799">
    <property type="entry name" value="Arg_MeTrfase"/>
</dbReference>
<evidence type="ECO:0000256" key="3">
    <source>
        <dbReference type="ARBA" id="ARBA00022691"/>
    </source>
</evidence>
<feature type="region of interest" description="Disordered" evidence="5">
    <location>
        <begin position="69"/>
        <end position="109"/>
    </location>
</feature>
<evidence type="ECO:0000256" key="2">
    <source>
        <dbReference type="ARBA" id="ARBA00022679"/>
    </source>
</evidence>